<organism evidence="3 4">
    <name type="scientific">Haladaptatus pallidirubidus</name>
    <dbReference type="NCBI Taxonomy" id="1008152"/>
    <lineage>
        <taxon>Archaea</taxon>
        <taxon>Methanobacteriati</taxon>
        <taxon>Methanobacteriota</taxon>
        <taxon>Stenosarchaea group</taxon>
        <taxon>Halobacteria</taxon>
        <taxon>Halobacteriales</taxon>
        <taxon>Haladaptataceae</taxon>
        <taxon>Haladaptatus</taxon>
    </lineage>
</organism>
<feature type="region of interest" description="Disordered" evidence="1">
    <location>
        <begin position="82"/>
        <end position="109"/>
    </location>
</feature>
<evidence type="ECO:0000313" key="4">
    <source>
        <dbReference type="Proteomes" id="UP001501729"/>
    </source>
</evidence>
<dbReference type="AlphaFoldDB" id="A0AAV3UJ29"/>
<feature type="compositionally biased region" description="Polar residues" evidence="1">
    <location>
        <begin position="88"/>
        <end position="109"/>
    </location>
</feature>
<keyword evidence="4" id="KW-1185">Reference proteome</keyword>
<sequence length="109" mass="11632">MGDQSYGKETVTLLVEHAAEHDVYWVEEPVDPDDYAGYRALSGNGVSLAGGESEESAEGLLELGKTDAVDYLQGDVRHHGGFSGSWLPWSSATNETSRSSHTTSGRDSG</sequence>
<feature type="domain" description="Enolase C-terminal" evidence="2">
    <location>
        <begin position="4"/>
        <end position="84"/>
    </location>
</feature>
<dbReference type="SUPFAM" id="SSF51604">
    <property type="entry name" value="Enolase C-terminal domain-like"/>
    <property type="match status" value="1"/>
</dbReference>
<dbReference type="EMBL" id="BAABKX010000013">
    <property type="protein sequence ID" value="GAA5052932.1"/>
    <property type="molecule type" value="Genomic_DNA"/>
</dbReference>
<dbReference type="Proteomes" id="UP001501729">
    <property type="component" value="Unassembled WGS sequence"/>
</dbReference>
<reference evidence="3 4" key="1">
    <citation type="journal article" date="2019" name="Int. J. Syst. Evol. Microbiol.">
        <title>The Global Catalogue of Microorganisms (GCM) 10K type strain sequencing project: providing services to taxonomists for standard genome sequencing and annotation.</title>
        <authorList>
            <consortium name="The Broad Institute Genomics Platform"/>
            <consortium name="The Broad Institute Genome Sequencing Center for Infectious Disease"/>
            <person name="Wu L."/>
            <person name="Ma J."/>
        </authorList>
    </citation>
    <scope>NUCLEOTIDE SEQUENCE [LARGE SCALE GENOMIC DNA]</scope>
    <source>
        <strain evidence="3 4">JCM 17504</strain>
    </source>
</reference>
<accession>A0AAV3UJ29</accession>
<dbReference type="Pfam" id="PF13378">
    <property type="entry name" value="MR_MLE_C"/>
    <property type="match status" value="1"/>
</dbReference>
<dbReference type="InterPro" id="IPR029065">
    <property type="entry name" value="Enolase_C-like"/>
</dbReference>
<protein>
    <recommendedName>
        <fullName evidence="2">Enolase C-terminal domain-containing protein</fullName>
    </recommendedName>
</protein>
<dbReference type="InterPro" id="IPR036849">
    <property type="entry name" value="Enolase-like_C_sf"/>
</dbReference>
<evidence type="ECO:0000256" key="1">
    <source>
        <dbReference type="SAM" id="MobiDB-lite"/>
    </source>
</evidence>
<name>A0AAV3UJ29_9EURY</name>
<gene>
    <name evidence="3" type="ORF">GCM10025751_29620</name>
</gene>
<dbReference type="Gene3D" id="3.20.20.120">
    <property type="entry name" value="Enolase-like C-terminal domain"/>
    <property type="match status" value="1"/>
</dbReference>
<proteinExistence type="predicted"/>
<comment type="caution">
    <text evidence="3">The sequence shown here is derived from an EMBL/GenBank/DDBJ whole genome shotgun (WGS) entry which is preliminary data.</text>
</comment>
<evidence type="ECO:0000259" key="2">
    <source>
        <dbReference type="Pfam" id="PF13378"/>
    </source>
</evidence>
<evidence type="ECO:0000313" key="3">
    <source>
        <dbReference type="EMBL" id="GAA5052932.1"/>
    </source>
</evidence>